<reference evidence="2" key="1">
    <citation type="submission" date="2020-05" db="EMBL/GenBank/DDBJ databases">
        <authorList>
            <person name="Chiriac C."/>
            <person name="Salcher M."/>
            <person name="Ghai R."/>
            <person name="Kavagutti S V."/>
        </authorList>
    </citation>
    <scope>NUCLEOTIDE SEQUENCE</scope>
</reference>
<proteinExistence type="predicted"/>
<evidence type="ECO:0000313" key="5">
    <source>
        <dbReference type="EMBL" id="CAB5136966.1"/>
    </source>
</evidence>
<feature type="region of interest" description="Disordered" evidence="1">
    <location>
        <begin position="67"/>
        <end position="91"/>
    </location>
</feature>
<dbReference type="EMBL" id="CAESAH010000003">
    <property type="protein sequence ID" value="CAB4331214.1"/>
    <property type="molecule type" value="Genomic_DNA"/>
</dbReference>
<accession>A0A6J5YMF2</accession>
<gene>
    <name evidence="3" type="ORF">UFOPK2731_00153</name>
    <name evidence="4" type="ORF">UFOPK3161_00340</name>
    <name evidence="2" type="ORF">UFOPK3962_00201</name>
    <name evidence="5" type="ORF">UFOPK4427_00241</name>
</gene>
<evidence type="ECO:0000313" key="2">
    <source>
        <dbReference type="EMBL" id="CAB4331214.1"/>
    </source>
</evidence>
<dbReference type="EMBL" id="CAFABC010000004">
    <property type="protein sequence ID" value="CAB4817671.1"/>
    <property type="molecule type" value="Genomic_DNA"/>
</dbReference>
<organism evidence="2">
    <name type="scientific">freshwater metagenome</name>
    <dbReference type="NCBI Taxonomy" id="449393"/>
    <lineage>
        <taxon>unclassified sequences</taxon>
        <taxon>metagenomes</taxon>
        <taxon>ecological metagenomes</taxon>
    </lineage>
</organism>
<evidence type="ECO:0000313" key="4">
    <source>
        <dbReference type="EMBL" id="CAB4817671.1"/>
    </source>
</evidence>
<evidence type="ECO:0000256" key="1">
    <source>
        <dbReference type="SAM" id="MobiDB-lite"/>
    </source>
</evidence>
<sequence>MRKLSFFTSLILLASILVLPQAGAATAKAGAICAKAGATSVVKGIKFTCIKSGKKLVWNKGAATPIPTASATPTPTASATPTPTPTPTKTTTPFVAPIPITLPVAQGAITFANILDNVGKIAQVAYENVQKTYAENTAPNGMTSTFWIGPNTVPIGTISDSDHVKKAMRLWQGFVQPSVFGAFFYNTQDEPLAERAYAEWRTKEKITTGGSPSSLRLSCYDFGSKGFPTNYDSVTTLEDCKSGAARIIDYSRNIGLMMFGIPIDPSTRLDPYRAGGLDIHEYTHLVQASQWKGVSNAYEDSLFAVNPPWIHEGLAHFAAKTLASATFNDYLIQRNGEALHRTNGQGETPPTEVSKISDYLSLSTVGRYDTYYHWGYATGMLAVEALTAIGGVQSCMALNALEARGNNFSQAFELVYGIPWAKAQLILAQVISMDYLQSNINVK</sequence>
<dbReference type="EMBL" id="CAFBRY010000003">
    <property type="protein sequence ID" value="CAB5136966.1"/>
    <property type="molecule type" value="Genomic_DNA"/>
</dbReference>
<dbReference type="AlphaFoldDB" id="A0A6J5YMF2"/>
<name>A0A6J5YMF2_9ZZZZ</name>
<dbReference type="EMBL" id="CAEZYO010000002">
    <property type="protein sequence ID" value="CAB4721367.1"/>
    <property type="molecule type" value="Genomic_DNA"/>
</dbReference>
<protein>
    <submittedName>
        <fullName evidence="2">Unannotated protein</fullName>
    </submittedName>
</protein>
<evidence type="ECO:0000313" key="3">
    <source>
        <dbReference type="EMBL" id="CAB4721367.1"/>
    </source>
</evidence>